<dbReference type="Pfam" id="PF04205">
    <property type="entry name" value="FMN_bind"/>
    <property type="match status" value="1"/>
</dbReference>
<dbReference type="GO" id="GO:0010181">
    <property type="term" value="F:FMN binding"/>
    <property type="evidence" value="ECO:0007669"/>
    <property type="project" value="InterPro"/>
</dbReference>
<organism evidence="1 2">
    <name type="scientific">Lachnoanaerobaculum umeaense</name>
    <dbReference type="NCBI Taxonomy" id="617123"/>
    <lineage>
        <taxon>Bacteria</taxon>
        <taxon>Bacillati</taxon>
        <taxon>Bacillota</taxon>
        <taxon>Clostridia</taxon>
        <taxon>Lachnospirales</taxon>
        <taxon>Lachnospiraceae</taxon>
        <taxon>Lachnoanaerobaculum</taxon>
    </lineage>
</organism>
<keyword evidence="2" id="KW-1185">Reference proteome</keyword>
<sequence>MRLVACLIVALAFFAALEKPIKKHATFFYIATIIISILSVMAPKKGLPFVVDYLVKNVLTRGTLAGALFILVMVASVCPQVKMRGLLLRTRGEMAIIAALFTLTHNIAYGQYYFVKLFTNISELDTVRIFAAVLSLIMIILLIPLTITSFMVIRRKMNPKKWKSLQKLSYVFYGLLFVHIALIFSVSILNGHLDTLIDLTVYAFIYIIYLILRAKKHKKQRVLSIVFAIAVCTIYTSLAVFGFRAARNYEAEDKEEETTVSSETSLSSEITYKDGIYEGSATGYSGKMTVSVTISDGEITEIKILDTGDDEEYLIDARDVIPEIIEKQSTEVDTISGATHSSKGIIRAVGKALESAK</sequence>
<gene>
    <name evidence="1" type="ORF">D4A81_02355</name>
</gene>
<evidence type="ECO:0000313" key="2">
    <source>
        <dbReference type="Proteomes" id="UP000265562"/>
    </source>
</evidence>
<dbReference type="EMBL" id="CP032364">
    <property type="protein sequence ID" value="AYA98870.1"/>
    <property type="molecule type" value="Genomic_DNA"/>
</dbReference>
<dbReference type="GO" id="GO:0016020">
    <property type="term" value="C:membrane"/>
    <property type="evidence" value="ECO:0007669"/>
    <property type="project" value="InterPro"/>
</dbReference>
<dbReference type="RefSeq" id="WP_111525303.1">
    <property type="nucleotide sequence ID" value="NZ_CP032364.1"/>
</dbReference>
<name>A0A385PXP2_9FIRM</name>
<dbReference type="AlphaFoldDB" id="A0A385PXP2"/>
<dbReference type="SMART" id="SM00900">
    <property type="entry name" value="FMN_bind"/>
    <property type="match status" value="1"/>
</dbReference>
<evidence type="ECO:0000313" key="1">
    <source>
        <dbReference type="EMBL" id="AYA98870.1"/>
    </source>
</evidence>
<proteinExistence type="predicted"/>
<dbReference type="Proteomes" id="UP000265562">
    <property type="component" value="Chromosome"/>
</dbReference>
<dbReference type="InterPro" id="IPR007329">
    <property type="entry name" value="FMN-bd"/>
</dbReference>
<dbReference type="KEGG" id="lua:D4A81_02355"/>
<dbReference type="OrthoDB" id="3174396at2"/>
<reference evidence="1 2" key="1">
    <citation type="submission" date="2018-09" db="EMBL/GenBank/DDBJ databases">
        <title>Genome sequencing of Lachnoanaerobaculum umeaense DSM 23576.</title>
        <authorList>
            <person name="Kook J.-K."/>
            <person name="Park S.-N."/>
            <person name="Lim Y.K."/>
        </authorList>
    </citation>
    <scope>NUCLEOTIDE SEQUENCE [LARGE SCALE GENOMIC DNA]</scope>
    <source>
        <strain evidence="2">DSM 23576 \ CCUG 58757</strain>
    </source>
</reference>
<dbReference type="Gene3D" id="3.90.1010.20">
    <property type="match status" value="1"/>
</dbReference>
<protein>
    <submittedName>
        <fullName evidence="1">FMN-binding protein</fullName>
    </submittedName>
</protein>
<accession>A0A385PXP2</accession>